<protein>
    <submittedName>
        <fullName evidence="4">HAD family hydrolase</fullName>
    </submittedName>
</protein>
<keyword evidence="3" id="KW-0460">Magnesium</keyword>
<dbReference type="PANTHER" id="PTHR46470:SF3">
    <property type="entry name" value="N-ACYLNEURAMINATE-9-PHOSPHATASE"/>
    <property type="match status" value="1"/>
</dbReference>
<evidence type="ECO:0000256" key="2">
    <source>
        <dbReference type="ARBA" id="ARBA00022801"/>
    </source>
</evidence>
<name>A0ABS7G6C8_9BACT</name>
<evidence type="ECO:0000256" key="3">
    <source>
        <dbReference type="ARBA" id="ARBA00022842"/>
    </source>
</evidence>
<dbReference type="InterPro" id="IPR051400">
    <property type="entry name" value="HAD-like_hydrolase"/>
</dbReference>
<dbReference type="SUPFAM" id="SSF56784">
    <property type="entry name" value="HAD-like"/>
    <property type="match status" value="1"/>
</dbReference>
<dbReference type="EMBL" id="JAICCF010000001">
    <property type="protein sequence ID" value="MBW8683169.1"/>
    <property type="molecule type" value="Genomic_DNA"/>
</dbReference>
<dbReference type="InterPro" id="IPR006439">
    <property type="entry name" value="HAD-SF_hydro_IA"/>
</dbReference>
<organism evidence="4 5">
    <name type="scientific">Chitinophaga rhizophila</name>
    <dbReference type="NCBI Taxonomy" id="2866212"/>
    <lineage>
        <taxon>Bacteria</taxon>
        <taxon>Pseudomonadati</taxon>
        <taxon>Bacteroidota</taxon>
        <taxon>Chitinophagia</taxon>
        <taxon>Chitinophagales</taxon>
        <taxon>Chitinophagaceae</taxon>
        <taxon>Chitinophaga</taxon>
    </lineage>
</organism>
<keyword evidence="2 4" id="KW-0378">Hydrolase</keyword>
<dbReference type="Gene3D" id="1.20.120.710">
    <property type="entry name" value="Haloacid dehalogenase hydrolase-like domain"/>
    <property type="match status" value="1"/>
</dbReference>
<gene>
    <name evidence="4" type="ORF">K1Y79_02385</name>
</gene>
<dbReference type="InterPro" id="IPR041492">
    <property type="entry name" value="HAD_2"/>
</dbReference>
<sequence>MQQYHTLIFDLDNTLIDRDTAMRQAMRQWLQQHPQVTYSLDQVMAYDNAGYTDRAVFCHWLMPGADTTSLLRNIQRLLLQALKPDGEVLTMLEKLKEKHQLVLASNGSSAIQRAKLAACGLTDYFTHIFISGEIGLAKPAPAFYQHILDVLAVSPAKILMTGDDTANDILPAQQCGLDTCWVSQGRKAAGITPEIIITHLTELPIWTEC</sequence>
<proteinExistence type="predicted"/>
<dbReference type="Pfam" id="PF13419">
    <property type="entry name" value="HAD_2"/>
    <property type="match status" value="1"/>
</dbReference>
<comment type="cofactor">
    <cofactor evidence="1">
        <name>Mg(2+)</name>
        <dbReference type="ChEBI" id="CHEBI:18420"/>
    </cofactor>
</comment>
<evidence type="ECO:0000313" key="5">
    <source>
        <dbReference type="Proteomes" id="UP000812961"/>
    </source>
</evidence>
<comment type="caution">
    <text evidence="4">The sequence shown here is derived from an EMBL/GenBank/DDBJ whole genome shotgun (WGS) entry which is preliminary data.</text>
</comment>
<accession>A0ABS7G6C8</accession>
<dbReference type="SFLD" id="SFLDG01129">
    <property type="entry name" value="C1.5:_HAD__Beta-PGM__Phosphata"/>
    <property type="match status" value="1"/>
</dbReference>
<dbReference type="PANTHER" id="PTHR46470">
    <property type="entry name" value="N-ACYLNEURAMINATE-9-PHOSPHATASE"/>
    <property type="match status" value="1"/>
</dbReference>
<evidence type="ECO:0000313" key="4">
    <source>
        <dbReference type="EMBL" id="MBW8683169.1"/>
    </source>
</evidence>
<dbReference type="GO" id="GO:0016787">
    <property type="term" value="F:hydrolase activity"/>
    <property type="evidence" value="ECO:0007669"/>
    <property type="project" value="UniProtKB-KW"/>
</dbReference>
<dbReference type="Gene3D" id="3.40.50.1000">
    <property type="entry name" value="HAD superfamily/HAD-like"/>
    <property type="match status" value="1"/>
</dbReference>
<dbReference type="Proteomes" id="UP000812961">
    <property type="component" value="Unassembled WGS sequence"/>
</dbReference>
<evidence type="ECO:0000256" key="1">
    <source>
        <dbReference type="ARBA" id="ARBA00001946"/>
    </source>
</evidence>
<dbReference type="NCBIfam" id="TIGR01549">
    <property type="entry name" value="HAD-SF-IA-v1"/>
    <property type="match status" value="1"/>
</dbReference>
<reference evidence="4 5" key="1">
    <citation type="submission" date="2021-08" db="EMBL/GenBank/DDBJ databases">
        <title>The genome sequence of Chitinophaga sp. B61.</title>
        <authorList>
            <person name="Zhang X."/>
        </authorList>
    </citation>
    <scope>NUCLEOTIDE SEQUENCE [LARGE SCALE GENOMIC DNA]</scope>
    <source>
        <strain evidence="4 5">B61</strain>
    </source>
</reference>
<dbReference type="SFLD" id="SFLDS00003">
    <property type="entry name" value="Haloacid_Dehalogenase"/>
    <property type="match status" value="1"/>
</dbReference>
<dbReference type="NCBIfam" id="TIGR01509">
    <property type="entry name" value="HAD-SF-IA-v3"/>
    <property type="match status" value="1"/>
</dbReference>
<dbReference type="RefSeq" id="WP_220248402.1">
    <property type="nucleotide sequence ID" value="NZ_JAICCF010000001.1"/>
</dbReference>
<keyword evidence="5" id="KW-1185">Reference proteome</keyword>
<dbReference type="PRINTS" id="PR00413">
    <property type="entry name" value="HADHALOGNASE"/>
</dbReference>
<dbReference type="InterPro" id="IPR036412">
    <property type="entry name" value="HAD-like_sf"/>
</dbReference>
<dbReference type="InterPro" id="IPR023214">
    <property type="entry name" value="HAD_sf"/>
</dbReference>